<sequence length="480" mass="53641">MRKSFILLTMCALTGFWSCQSKIEDEAPLAYASDESEVEVTIAANKTTRNVSSATPDENIIDNLDVLLFDSNGKFICWRTTFKVNGKLRTTLPVGKDYDAYFLANCRPFIEKMLPDKATEEQYRQQADWEVFRKALVDVNPQRLLQEHTAFTGLPMWGILKKQEVNDRVINYWPLLSLTRSVASVDVYVAAGIDYFTLKDITLYHVPGKGFLGNAPGNIADGQALEASSPADMQTGLTLESDGYNSANRSIANKLYLYDNDTDNETADKRHTRLVIGAEYKGTKYYYPVDFEDTDADKLIKIIRNKKYVFNINSAGGPGYTDKETAAGQPSIHLNVNIIEWDMTEGQMGASGNYYLWTEKREAILYRKTNSAATIGMKSNILSEAITTSFKTDINGPATNFTNGIRNSRFEARFVNDADGYPIGLKITALGDYDKDSADANSDTIVLLSGRIRLEIQIILSNQGQNDWELDDDISTDLGE</sequence>
<dbReference type="AlphaFoldDB" id="A0A1Y3YVM5"/>
<evidence type="ECO:0000256" key="2">
    <source>
        <dbReference type="ARBA" id="ARBA00006011"/>
    </source>
</evidence>
<organism evidence="6 7">
    <name type="scientific">Bacteroides clarus</name>
    <dbReference type="NCBI Taxonomy" id="626929"/>
    <lineage>
        <taxon>Bacteria</taxon>
        <taxon>Pseudomonadati</taxon>
        <taxon>Bacteroidota</taxon>
        <taxon>Bacteroidia</taxon>
        <taxon>Bacteroidales</taxon>
        <taxon>Bacteroidaceae</taxon>
        <taxon>Bacteroides</taxon>
    </lineage>
</organism>
<reference evidence="7" key="1">
    <citation type="submission" date="2017-04" db="EMBL/GenBank/DDBJ databases">
        <title>Function of individual gut microbiota members based on whole genome sequencing of pure cultures obtained from chicken caecum.</title>
        <authorList>
            <person name="Medvecky M."/>
            <person name="Cejkova D."/>
            <person name="Polansky O."/>
            <person name="Karasova D."/>
            <person name="Kubasova T."/>
            <person name="Cizek A."/>
            <person name="Rychlik I."/>
        </authorList>
    </citation>
    <scope>NUCLEOTIDE SEQUENCE [LARGE SCALE GENOMIC DNA]</scope>
    <source>
        <strain evidence="7">An43</strain>
    </source>
</reference>
<dbReference type="InterPro" id="IPR029141">
    <property type="entry name" value="FimA_N"/>
</dbReference>
<dbReference type="RefSeq" id="WP_087425730.1">
    <property type="nucleotide sequence ID" value="NZ_CAMMFP010000002.1"/>
</dbReference>
<name>A0A1Y3YVM5_9BACE</name>
<comment type="similarity">
    <text evidence="2">Belongs to the bacteroidetes fimbrillin superfamily. FimA/Mfa1 family.</text>
</comment>
<dbReference type="Gene3D" id="2.60.40.3690">
    <property type="match status" value="1"/>
</dbReference>
<evidence type="ECO:0000256" key="4">
    <source>
        <dbReference type="ARBA" id="ARBA00023263"/>
    </source>
</evidence>
<comment type="subcellular location">
    <subcellularLocation>
        <location evidence="1">Fimbrium</location>
    </subcellularLocation>
</comment>
<evidence type="ECO:0000259" key="5">
    <source>
        <dbReference type="Pfam" id="PF06321"/>
    </source>
</evidence>
<feature type="domain" description="Major fimbrial subunit protein N-terminal" evidence="5">
    <location>
        <begin position="38"/>
        <end position="180"/>
    </location>
</feature>
<evidence type="ECO:0000313" key="7">
    <source>
        <dbReference type="Proteomes" id="UP000195386"/>
    </source>
</evidence>
<comment type="caution">
    <text evidence="6">The sequence shown here is derived from an EMBL/GenBank/DDBJ whole genome shotgun (WGS) entry which is preliminary data.</text>
</comment>
<gene>
    <name evidence="6" type="ORF">B5F97_05965</name>
</gene>
<evidence type="ECO:0000256" key="3">
    <source>
        <dbReference type="ARBA" id="ARBA00022729"/>
    </source>
</evidence>
<dbReference type="Pfam" id="PF06321">
    <property type="entry name" value="P_gingi_FimA"/>
    <property type="match status" value="1"/>
</dbReference>
<keyword evidence="3" id="KW-0732">Signal</keyword>
<dbReference type="EMBL" id="NFII01000004">
    <property type="protein sequence ID" value="OUO01767.1"/>
    <property type="molecule type" value="Genomic_DNA"/>
</dbReference>
<evidence type="ECO:0000256" key="1">
    <source>
        <dbReference type="ARBA" id="ARBA00004561"/>
    </source>
</evidence>
<protein>
    <recommendedName>
        <fullName evidence="5">Major fimbrial subunit protein N-terminal domain-containing protein</fullName>
    </recommendedName>
</protein>
<dbReference type="GO" id="GO:0009289">
    <property type="term" value="C:pilus"/>
    <property type="evidence" value="ECO:0007669"/>
    <property type="project" value="UniProtKB-SubCell"/>
</dbReference>
<dbReference type="Proteomes" id="UP000195386">
    <property type="component" value="Unassembled WGS sequence"/>
</dbReference>
<evidence type="ECO:0000313" key="6">
    <source>
        <dbReference type="EMBL" id="OUO01767.1"/>
    </source>
</evidence>
<proteinExistence type="inferred from homology"/>
<keyword evidence="4" id="KW-0281">Fimbrium</keyword>
<accession>A0A1Y3YVM5</accession>